<keyword evidence="1" id="KW-0677">Repeat</keyword>
<dbReference type="InterPro" id="IPR050952">
    <property type="entry name" value="TRIM-NHL_E3_ligases"/>
</dbReference>
<dbReference type="EMBL" id="RQET01000004">
    <property type="protein sequence ID" value="TGK12610.1"/>
    <property type="molecule type" value="Genomic_DNA"/>
</dbReference>
<dbReference type="Pfam" id="PF01436">
    <property type="entry name" value="NHL"/>
    <property type="match status" value="3"/>
</dbReference>
<dbReference type="OrthoDB" id="9799230at2"/>
<dbReference type="Gene3D" id="2.120.10.30">
    <property type="entry name" value="TolB, C-terminal domain"/>
    <property type="match status" value="1"/>
</dbReference>
<dbReference type="CDD" id="cd05819">
    <property type="entry name" value="NHL"/>
    <property type="match status" value="1"/>
</dbReference>
<dbReference type="Proteomes" id="UP000298458">
    <property type="component" value="Unassembled WGS sequence"/>
</dbReference>
<dbReference type="SUPFAM" id="SSF63829">
    <property type="entry name" value="Calcium-dependent phosphotriesterase"/>
    <property type="match status" value="1"/>
</dbReference>
<gene>
    <name evidence="3" type="ORF">EHO60_08745</name>
</gene>
<reference evidence="3" key="1">
    <citation type="journal article" date="2019" name="PLoS Negl. Trop. Dis.">
        <title>Revisiting the worldwide diversity of Leptospira species in the environment.</title>
        <authorList>
            <person name="Vincent A.T."/>
            <person name="Schiettekatte O."/>
            <person name="Bourhy P."/>
            <person name="Veyrier F.J."/>
            <person name="Picardeau M."/>
        </authorList>
    </citation>
    <scope>NUCLEOTIDE SEQUENCE [LARGE SCALE GENOMIC DNA]</scope>
    <source>
        <strain evidence="3">SSW15</strain>
    </source>
</reference>
<organism evidence="3 4">
    <name type="scientific">Leptospira fletcheri</name>
    <dbReference type="NCBI Taxonomy" id="2484981"/>
    <lineage>
        <taxon>Bacteria</taxon>
        <taxon>Pseudomonadati</taxon>
        <taxon>Spirochaetota</taxon>
        <taxon>Spirochaetia</taxon>
        <taxon>Leptospirales</taxon>
        <taxon>Leptospiraceae</taxon>
        <taxon>Leptospira</taxon>
    </lineage>
</organism>
<keyword evidence="4" id="KW-1185">Reference proteome</keyword>
<evidence type="ECO:0000313" key="3">
    <source>
        <dbReference type="EMBL" id="TGK12610.1"/>
    </source>
</evidence>
<proteinExistence type="predicted"/>
<dbReference type="InterPro" id="IPR011042">
    <property type="entry name" value="6-blade_b-propeller_TolB-like"/>
</dbReference>
<feature type="repeat" description="NHL" evidence="2">
    <location>
        <begin position="225"/>
        <end position="255"/>
    </location>
</feature>
<evidence type="ECO:0000256" key="2">
    <source>
        <dbReference type="PROSITE-ProRule" id="PRU00504"/>
    </source>
</evidence>
<dbReference type="InterPro" id="IPR001258">
    <property type="entry name" value="NHL_repeat"/>
</dbReference>
<feature type="repeat" description="NHL" evidence="2">
    <location>
        <begin position="99"/>
        <end position="142"/>
    </location>
</feature>
<name>A0A4R9GIN9_9LEPT</name>
<dbReference type="AlphaFoldDB" id="A0A4R9GIN9"/>
<sequence>MSHGSGFLLSIVLGNLSGSGGSTGGASCTAANLALGETSTVVLGQTNFTSSGFGSGLNQLHNPQGMTHDSAGGLWVSDTQNNRMLHFPAGATTNGTADLSIGGAFGTALNQFNNPQAIAMDFAGGFWVADYLNHRVLHFPSGVVSNGNADIVIGTTGTSGLSTTLLNSPRGVTVDSSGGIWVVDTGNNRLLHFSAPLTSGKPADIVLGQSSFTVGSTTTAAAATLANPNSVTADSNGGIWVSDAGYHRVLHYSSPFSNGKSADLVLGQFNFGTSSPAASQTGLWTPTGLSMDAAGGLWVADYGNRRAVHYSPLFFNGQSADHVLGEPDYVTNNPNLTVSAQQLLGPNALTVSPCGQLWVADYSASRVLYYP</sequence>
<evidence type="ECO:0000313" key="4">
    <source>
        <dbReference type="Proteomes" id="UP000298458"/>
    </source>
</evidence>
<dbReference type="PROSITE" id="PS51125">
    <property type="entry name" value="NHL"/>
    <property type="match status" value="3"/>
</dbReference>
<protein>
    <recommendedName>
        <fullName evidence="5">NHL repeat containing protein</fullName>
    </recommendedName>
</protein>
<accession>A0A4R9GIN9</accession>
<evidence type="ECO:0000256" key="1">
    <source>
        <dbReference type="ARBA" id="ARBA00022737"/>
    </source>
</evidence>
<comment type="caution">
    <text evidence="3">The sequence shown here is derived from an EMBL/GenBank/DDBJ whole genome shotgun (WGS) entry which is preliminary data.</text>
</comment>
<feature type="repeat" description="NHL" evidence="2">
    <location>
        <begin position="166"/>
        <end position="196"/>
    </location>
</feature>
<evidence type="ECO:0008006" key="5">
    <source>
        <dbReference type="Google" id="ProtNLM"/>
    </source>
</evidence>
<dbReference type="PANTHER" id="PTHR24104">
    <property type="entry name" value="E3 UBIQUITIN-PROTEIN LIGASE NHLRC1-RELATED"/>
    <property type="match status" value="1"/>
</dbReference>